<evidence type="ECO:0000313" key="1">
    <source>
        <dbReference type="EMBL" id="MBW6408883.1"/>
    </source>
</evidence>
<keyword evidence="2" id="KW-1185">Reference proteome</keyword>
<gene>
    <name evidence="1" type="primary">yyaC</name>
    <name evidence="1" type="ORF">KYD98_02150</name>
</gene>
<name>A0ABS7ALA7_9CLOT</name>
<dbReference type="InterPro" id="IPR009665">
    <property type="entry name" value="YyaC"/>
</dbReference>
<reference evidence="1 2" key="1">
    <citation type="submission" date="2021-07" db="EMBL/GenBank/DDBJ databases">
        <title>Clostridium weizhouense sp. nov., an anaerobic bacterium isolated from activated sludge of Petroleum wastewater.</title>
        <authorList>
            <person name="Li Q."/>
        </authorList>
    </citation>
    <scope>NUCLEOTIDE SEQUENCE [LARGE SCALE GENOMIC DNA]</scope>
    <source>
        <strain evidence="1 2">YB-6</strain>
    </source>
</reference>
<dbReference type="NCBIfam" id="TIGR02841">
    <property type="entry name" value="spore_YyaC"/>
    <property type="match status" value="1"/>
</dbReference>
<comment type="caution">
    <text evidence="1">The sequence shown here is derived from an EMBL/GenBank/DDBJ whole genome shotgun (WGS) entry which is preliminary data.</text>
</comment>
<organism evidence="1 2">
    <name type="scientific">Clostridium weizhouense</name>
    <dbReference type="NCBI Taxonomy" id="2859781"/>
    <lineage>
        <taxon>Bacteria</taxon>
        <taxon>Bacillati</taxon>
        <taxon>Bacillota</taxon>
        <taxon>Clostridia</taxon>
        <taxon>Eubacteriales</taxon>
        <taxon>Clostridiaceae</taxon>
        <taxon>Clostridium</taxon>
    </lineage>
</organism>
<keyword evidence="1" id="KW-0645">Protease</keyword>
<dbReference type="InterPro" id="IPR023430">
    <property type="entry name" value="Pept_HybD-like_dom_sf"/>
</dbReference>
<proteinExistence type="predicted"/>
<sequence>MEFYSNFYHFYPVTSYIYFKKEVFHLTKHKINYKSPIACCKISEALKEYMSDETIIVCIGTDKCIGDCLGPLVGSILIDNLFPLPIYGTLSHPIHALNIDARLDEIYKKHPNSPIIGVDACLGDRSAIGEIHTRDYAIHPGKGVGKDLPEVGIASIIGIVDSVNNSQLFSSYSIRLSLVMDMAKLISNALIEAYNLSKNNFSFNKNI</sequence>
<dbReference type="GO" id="GO:0006508">
    <property type="term" value="P:proteolysis"/>
    <property type="evidence" value="ECO:0007669"/>
    <property type="project" value="UniProtKB-KW"/>
</dbReference>
<dbReference type="SUPFAM" id="SSF53163">
    <property type="entry name" value="HybD-like"/>
    <property type="match status" value="1"/>
</dbReference>
<protein>
    <submittedName>
        <fullName evidence="1">Spore protease YyaC</fullName>
    </submittedName>
</protein>
<evidence type="ECO:0000313" key="2">
    <source>
        <dbReference type="Proteomes" id="UP001519921"/>
    </source>
</evidence>
<accession>A0ABS7ALA7</accession>
<dbReference type="EMBL" id="JAHXPT010000001">
    <property type="protein sequence ID" value="MBW6408883.1"/>
    <property type="molecule type" value="Genomic_DNA"/>
</dbReference>
<dbReference type="Pfam" id="PF06866">
    <property type="entry name" value="DUF1256"/>
    <property type="match status" value="1"/>
</dbReference>
<keyword evidence="1" id="KW-0378">Hydrolase</keyword>
<dbReference type="GO" id="GO:0008233">
    <property type="term" value="F:peptidase activity"/>
    <property type="evidence" value="ECO:0007669"/>
    <property type="project" value="UniProtKB-KW"/>
</dbReference>
<dbReference type="Proteomes" id="UP001519921">
    <property type="component" value="Unassembled WGS sequence"/>
</dbReference>